<dbReference type="Pfam" id="PF05699">
    <property type="entry name" value="Dimer_Tnp_hAT"/>
    <property type="match status" value="1"/>
</dbReference>
<feature type="domain" description="HAT C-terminal dimerisation" evidence="2">
    <location>
        <begin position="1"/>
        <end position="40"/>
    </location>
</feature>
<evidence type="ECO:0000313" key="3">
    <source>
        <dbReference type="EMBL" id="PLW55328.1"/>
    </source>
</evidence>
<dbReference type="STRING" id="200324.A0A2N5VZA4"/>
<gene>
    <name evidence="3" type="ORF">PCANC_02370</name>
</gene>
<sequence>MALDVLSCPATTVDVEQSFSFGRDYVSNRRHRLNTSSVTRGMAVAFYSKNVLAWTGYPQVAPVHLQSCTREQVPAGPVGGPATIVEPQAAPFVFTGFQPLSTINGKNVALALSKSKHQSWWTRRANDCTWEAQRHLKKAVMLGGNNPALLASYTLAPQPNKHHHHNQSLSSSSTNNPLGHTANGTNPAYKLHLQPPSYYQTNLVDPAQRTIVIHPGLCTVLIGRVCDLVPI</sequence>
<feature type="region of interest" description="Disordered" evidence="1">
    <location>
        <begin position="158"/>
        <end position="187"/>
    </location>
</feature>
<proteinExistence type="predicted"/>
<evidence type="ECO:0000259" key="2">
    <source>
        <dbReference type="Pfam" id="PF05699"/>
    </source>
</evidence>
<reference evidence="3 4" key="1">
    <citation type="submission" date="2017-11" db="EMBL/GenBank/DDBJ databases">
        <title>De novo assembly and phasing of dikaryotic genomes from two isolates of Puccinia coronata f. sp. avenae, the causal agent of oat crown rust.</title>
        <authorList>
            <person name="Miller M.E."/>
            <person name="Zhang Y."/>
            <person name="Omidvar V."/>
            <person name="Sperschneider J."/>
            <person name="Schwessinger B."/>
            <person name="Raley C."/>
            <person name="Palmer J.M."/>
            <person name="Garnica D."/>
            <person name="Upadhyaya N."/>
            <person name="Rathjen J."/>
            <person name="Taylor J.M."/>
            <person name="Park R.F."/>
            <person name="Dodds P.N."/>
            <person name="Hirsch C.D."/>
            <person name="Kianian S.F."/>
            <person name="Figueroa M."/>
        </authorList>
    </citation>
    <scope>NUCLEOTIDE SEQUENCE [LARGE SCALE GENOMIC DNA]</scope>
    <source>
        <strain evidence="3">12NC29</strain>
    </source>
</reference>
<dbReference type="InterPro" id="IPR008906">
    <property type="entry name" value="HATC_C_dom"/>
</dbReference>
<accession>A0A2N5VZA4</accession>
<dbReference type="SUPFAM" id="SSF53098">
    <property type="entry name" value="Ribonuclease H-like"/>
    <property type="match status" value="1"/>
</dbReference>
<dbReference type="AlphaFoldDB" id="A0A2N5VZA4"/>
<organism evidence="3 4">
    <name type="scientific">Puccinia coronata f. sp. avenae</name>
    <dbReference type="NCBI Taxonomy" id="200324"/>
    <lineage>
        <taxon>Eukaryota</taxon>
        <taxon>Fungi</taxon>
        <taxon>Dikarya</taxon>
        <taxon>Basidiomycota</taxon>
        <taxon>Pucciniomycotina</taxon>
        <taxon>Pucciniomycetes</taxon>
        <taxon>Pucciniales</taxon>
        <taxon>Pucciniaceae</taxon>
        <taxon>Puccinia</taxon>
    </lineage>
</organism>
<evidence type="ECO:0000313" key="4">
    <source>
        <dbReference type="Proteomes" id="UP000235388"/>
    </source>
</evidence>
<dbReference type="GO" id="GO:0046983">
    <property type="term" value="F:protein dimerization activity"/>
    <property type="evidence" value="ECO:0007669"/>
    <property type="project" value="InterPro"/>
</dbReference>
<protein>
    <recommendedName>
        <fullName evidence="2">HAT C-terminal dimerisation domain-containing protein</fullName>
    </recommendedName>
</protein>
<dbReference type="OrthoDB" id="1715602at2759"/>
<comment type="caution">
    <text evidence="3">The sequence shown here is derived from an EMBL/GenBank/DDBJ whole genome shotgun (WGS) entry which is preliminary data.</text>
</comment>
<name>A0A2N5VZA4_9BASI</name>
<dbReference type="Proteomes" id="UP000235388">
    <property type="component" value="Unassembled WGS sequence"/>
</dbReference>
<dbReference type="EMBL" id="PGCJ01000033">
    <property type="protein sequence ID" value="PLW55328.1"/>
    <property type="molecule type" value="Genomic_DNA"/>
</dbReference>
<dbReference type="InterPro" id="IPR012337">
    <property type="entry name" value="RNaseH-like_sf"/>
</dbReference>
<keyword evidence="4" id="KW-1185">Reference proteome</keyword>
<evidence type="ECO:0000256" key="1">
    <source>
        <dbReference type="SAM" id="MobiDB-lite"/>
    </source>
</evidence>
<feature type="compositionally biased region" description="Low complexity" evidence="1">
    <location>
        <begin position="167"/>
        <end position="176"/>
    </location>
</feature>